<evidence type="ECO:0000259" key="1">
    <source>
        <dbReference type="Pfam" id="PF05433"/>
    </source>
</evidence>
<gene>
    <name evidence="2" type="ordered locus">Pnap_1169</name>
</gene>
<organism evidence="2 3">
    <name type="scientific">Polaromonas naphthalenivorans (strain CJ2)</name>
    <dbReference type="NCBI Taxonomy" id="365044"/>
    <lineage>
        <taxon>Bacteria</taxon>
        <taxon>Pseudomonadati</taxon>
        <taxon>Pseudomonadota</taxon>
        <taxon>Betaproteobacteria</taxon>
        <taxon>Burkholderiales</taxon>
        <taxon>Comamonadaceae</taxon>
        <taxon>Polaromonas</taxon>
    </lineage>
</organism>
<dbReference type="AlphaFoldDB" id="A1VLF7"/>
<dbReference type="STRING" id="365044.Pnap_1169"/>
<dbReference type="HOGENOM" id="CLU_158447_4_0_4"/>
<keyword evidence="3" id="KW-1185">Reference proteome</keyword>
<feature type="domain" description="Glycine zipper 2TM" evidence="1">
    <location>
        <begin position="44"/>
        <end position="82"/>
    </location>
</feature>
<accession>A1VLF7</accession>
<dbReference type="eggNOG" id="ENOG50330GU">
    <property type="taxonomic scope" value="Bacteria"/>
</dbReference>
<dbReference type="KEGG" id="pna:Pnap_1169"/>
<dbReference type="EMBL" id="CP000529">
    <property type="protein sequence ID" value="ABM36485.1"/>
    <property type="molecule type" value="Genomic_DNA"/>
</dbReference>
<dbReference type="InterPro" id="IPR008816">
    <property type="entry name" value="Gly_zipper_2TM_dom"/>
</dbReference>
<dbReference type="Proteomes" id="UP000000644">
    <property type="component" value="Chromosome"/>
</dbReference>
<name>A1VLF7_POLNA</name>
<evidence type="ECO:0000313" key="3">
    <source>
        <dbReference type="Proteomes" id="UP000000644"/>
    </source>
</evidence>
<dbReference type="Pfam" id="PF05433">
    <property type="entry name" value="Rick_17kDa_Anti"/>
    <property type="match status" value="1"/>
</dbReference>
<protein>
    <submittedName>
        <fullName evidence="2">17 kDa surface antigen</fullName>
    </submittedName>
</protein>
<sequence length="85" mass="8317">MGSDESVWIYRKGEFMNTKILMSVAAASLIALTGCGTSPTNAQIGTATGAVLGGVAGDALFGNTIGTVGGAAAGALIGNEVGKKR</sequence>
<reference evidence="3" key="1">
    <citation type="journal article" date="2009" name="Environ. Microbiol.">
        <title>The genome of Polaromonas naphthalenivorans strain CJ2, isolated from coal tar-contaminated sediment, reveals physiological and metabolic versatility and evolution through extensive horizontal gene transfer.</title>
        <authorList>
            <person name="Yagi J.M."/>
            <person name="Sims D."/>
            <person name="Brettin T."/>
            <person name="Bruce D."/>
            <person name="Madsen E.L."/>
        </authorList>
    </citation>
    <scope>NUCLEOTIDE SEQUENCE [LARGE SCALE GENOMIC DNA]</scope>
    <source>
        <strain evidence="3">CJ2</strain>
    </source>
</reference>
<evidence type="ECO:0000313" key="2">
    <source>
        <dbReference type="EMBL" id="ABM36485.1"/>
    </source>
</evidence>
<proteinExistence type="predicted"/>
<dbReference type="GO" id="GO:0019867">
    <property type="term" value="C:outer membrane"/>
    <property type="evidence" value="ECO:0007669"/>
    <property type="project" value="InterPro"/>
</dbReference>